<evidence type="ECO:0000313" key="4">
    <source>
        <dbReference type="EMBL" id="MST67240.1"/>
    </source>
</evidence>
<keyword evidence="1 2" id="KW-0238">DNA-binding</keyword>
<keyword evidence="5" id="KW-1185">Reference proteome</keyword>
<feature type="DNA-binding region" description="H-T-H motif" evidence="2">
    <location>
        <begin position="10"/>
        <end position="29"/>
    </location>
</feature>
<dbReference type="Gene3D" id="1.10.10.60">
    <property type="entry name" value="Homeodomain-like"/>
    <property type="match status" value="1"/>
</dbReference>
<dbReference type="EMBL" id="VUMS01000020">
    <property type="protein sequence ID" value="MST67240.1"/>
    <property type="molecule type" value="Genomic_DNA"/>
</dbReference>
<dbReference type="RefSeq" id="WP_154432676.1">
    <property type="nucleotide sequence ID" value="NZ_JBQHSL010000007.1"/>
</dbReference>
<evidence type="ECO:0000256" key="1">
    <source>
        <dbReference type="ARBA" id="ARBA00023125"/>
    </source>
</evidence>
<gene>
    <name evidence="4" type="ORF">FYJ57_11045</name>
</gene>
<proteinExistence type="predicted"/>
<name>A0A7X2TMR1_9FIRM</name>
<sequence length="33" mass="3680">MCLQGYEAVSVSRIVGTLGMTKGSLYRHYENES</sequence>
<dbReference type="InterPro" id="IPR009057">
    <property type="entry name" value="Homeodomain-like_sf"/>
</dbReference>
<dbReference type="AlphaFoldDB" id="A0A7X2TMR1"/>
<dbReference type="GO" id="GO:0003677">
    <property type="term" value="F:DNA binding"/>
    <property type="evidence" value="ECO:0007669"/>
    <property type="project" value="UniProtKB-UniRule"/>
</dbReference>
<accession>A0A7X2TMR1</accession>
<organism evidence="4 5">
    <name type="scientific">Oliverpabstia intestinalis</name>
    <dbReference type="NCBI Taxonomy" id="2606633"/>
    <lineage>
        <taxon>Bacteria</taxon>
        <taxon>Bacillati</taxon>
        <taxon>Bacillota</taxon>
        <taxon>Clostridia</taxon>
        <taxon>Lachnospirales</taxon>
        <taxon>Lachnospiraceae</taxon>
        <taxon>Oliverpabstia</taxon>
    </lineage>
</organism>
<dbReference type="SUPFAM" id="SSF46689">
    <property type="entry name" value="Homeodomain-like"/>
    <property type="match status" value="1"/>
</dbReference>
<reference evidence="4 5" key="1">
    <citation type="submission" date="2019-08" db="EMBL/GenBank/DDBJ databases">
        <title>In-depth cultivation of the pig gut microbiome towards novel bacterial diversity and tailored functional studies.</title>
        <authorList>
            <person name="Wylensek D."/>
            <person name="Hitch T.C.A."/>
            <person name="Clavel T."/>
        </authorList>
    </citation>
    <scope>NUCLEOTIDE SEQUENCE [LARGE SCALE GENOMIC DNA]</scope>
    <source>
        <strain evidence="4 5">BSM-380-WT-5A</strain>
    </source>
</reference>
<feature type="domain" description="HTH tetR-type" evidence="3">
    <location>
        <begin position="1"/>
        <end position="33"/>
    </location>
</feature>
<evidence type="ECO:0000259" key="3">
    <source>
        <dbReference type="PROSITE" id="PS50977"/>
    </source>
</evidence>
<dbReference type="PROSITE" id="PS50977">
    <property type="entry name" value="HTH_TETR_2"/>
    <property type="match status" value="1"/>
</dbReference>
<dbReference type="Proteomes" id="UP000440513">
    <property type="component" value="Unassembled WGS sequence"/>
</dbReference>
<evidence type="ECO:0000313" key="5">
    <source>
        <dbReference type="Proteomes" id="UP000440513"/>
    </source>
</evidence>
<comment type="caution">
    <text evidence="4">The sequence shown here is derived from an EMBL/GenBank/DDBJ whole genome shotgun (WGS) entry which is preliminary data.</text>
</comment>
<dbReference type="InterPro" id="IPR001647">
    <property type="entry name" value="HTH_TetR"/>
</dbReference>
<protein>
    <submittedName>
        <fullName evidence="4">Helix-turn-helix transcriptional regulator</fullName>
    </submittedName>
</protein>
<evidence type="ECO:0000256" key="2">
    <source>
        <dbReference type="PROSITE-ProRule" id="PRU00335"/>
    </source>
</evidence>
<dbReference type="Pfam" id="PF00440">
    <property type="entry name" value="TetR_N"/>
    <property type="match status" value="1"/>
</dbReference>